<evidence type="ECO:0000313" key="9">
    <source>
        <dbReference type="EMBL" id="OQR89994.1"/>
    </source>
</evidence>
<dbReference type="EC" id="3.2.1.21" evidence="3"/>
<dbReference type="Pfam" id="PF00933">
    <property type="entry name" value="Glyco_hydro_3"/>
    <property type="match status" value="1"/>
</dbReference>
<dbReference type="Gene3D" id="3.40.50.1700">
    <property type="entry name" value="Glycoside hydrolase family 3 C-terminal domain"/>
    <property type="match status" value="1"/>
</dbReference>
<evidence type="ECO:0000259" key="7">
    <source>
        <dbReference type="Pfam" id="PF00933"/>
    </source>
</evidence>
<keyword evidence="4" id="KW-0732">Signal</keyword>
<dbReference type="InterPro" id="IPR001764">
    <property type="entry name" value="Glyco_hydro_3_N"/>
</dbReference>
<proteinExistence type="inferred from homology"/>
<dbReference type="SUPFAM" id="SSF52279">
    <property type="entry name" value="Beta-D-glucan exohydrolase, C-terminal domain"/>
    <property type="match status" value="1"/>
</dbReference>
<dbReference type="Pfam" id="PF01915">
    <property type="entry name" value="Glyco_hydro_3_C"/>
    <property type="match status" value="1"/>
</dbReference>
<dbReference type="InterPro" id="IPR017853">
    <property type="entry name" value="GH"/>
</dbReference>
<comment type="caution">
    <text evidence="9">The sequence shown here is derived from an EMBL/GenBank/DDBJ whole genome shotgun (WGS) entry which is preliminary data.</text>
</comment>
<comment type="catalytic activity">
    <reaction evidence="1">
        <text>Hydrolysis of terminal, non-reducing beta-D-glucosyl residues with release of beta-D-glucose.</text>
        <dbReference type="EC" id="3.2.1.21"/>
    </reaction>
</comment>
<sequence length="1124" mass="125832">PFTPEINGADTFQGSSFHSAEWNPSIDLNEKRVACIGSAASAVQIIPEIAPKVSQLYVFQRSANWVLPKFVRPFNLFEKFVMRYGSWYQTLRRWVWNFLHEAVVFSVLFKASRSHGIFQWLSTRWLHYSISDPILRDQLTPTYPIGAKRILLSDTFYSSLERDNTSLITDRIESIEPNGIRTIDGTLHPADVIIYATGFKITSFLAPMEVYGVNGVSMQQLWQRGSAQAYLGITHVHFPNVFMMYGPNTSTGHASILIMAEAQTKYILSCLDLLDEKQAKTLQVKASVQKQFNQQVRNQLELMSWCSLKDSPYNDKDGNHTVMWPWGMAEYQSRTNRVNENDQSYDTNHFEILAIMLLSPLILLSSLASVASCSSNQECYAIAASIVANMSVQAMVGQMVQLDIGQVLNDDLSLNEQKVRGFAALGVGSYLNSPFAGGPHHQKYGWTAQEWRRIISKIQEIHTQVSGHPIIYGLDSVHGANYVTNSVLFPHQLNAAASFNRKLVNAMGYYTGRDTEAAGIPWVFGPILDVASHKAWPRTFETFGEDPYVVTQMAKEIVHGLQDNNTIAACFKHFIGYAATPTGHDRDPLVLTDYSILNYYMPPFQAAIDAGALTGMMNYVSLNGIPMGVNHKMLVELLREQLQFKGMLVTDWAVIDDLTAFHKVAANEKEAVAMAMKQTSIDMSMDATHTRFISNALALIRAGELTLERIQESATRIIALKHRLKLYQEPMPGKDKVNRVGDDQSKQAALQLARESIVLLKNVDNSLPLPLKTTIFLTGPSIDNIGHLCGGWSLHWQGACGNSMFLHGKSIAQALKADVAMPMFTKNGTFMEDNLELALAAATKAKYTIAVMGEGHYAEKPGDINDLLLPKEQLEYIRALAKTDTKLVLVLVQGRPRLLDGVADLVHAVIYAGLPCEMGGEAIADVLRGAVNPSAKLPFSYPRHPLTANVVYYHRQNQGCLDDKFHFGECKFEWPFGTGLSYTTFLYKDFQAKIVKNELHAKFTIKNIGSYEGKETILLFYRQQYRTKQVPEMKRLIYFQKISLKPKEAKNFNVIVPLDEFGSYMHQLGDTLKKTPIGGPFTLMLSTTEDCKASPDHCIEINESLIEKSPSKQVYMIDHMTAQA</sequence>
<keyword evidence="10" id="KW-1185">Reference proteome</keyword>
<gene>
    <name evidence="9" type="ORF">THRCLA_09478</name>
</gene>
<evidence type="ECO:0000256" key="2">
    <source>
        <dbReference type="ARBA" id="ARBA00005336"/>
    </source>
</evidence>
<evidence type="ECO:0000256" key="1">
    <source>
        <dbReference type="ARBA" id="ARBA00000448"/>
    </source>
</evidence>
<keyword evidence="5 9" id="KW-0378">Hydrolase</keyword>
<dbReference type="SUPFAM" id="SSF51445">
    <property type="entry name" value="(Trans)glycosidases"/>
    <property type="match status" value="1"/>
</dbReference>
<evidence type="ECO:0000256" key="6">
    <source>
        <dbReference type="ARBA" id="ARBA00023295"/>
    </source>
</evidence>
<dbReference type="InterPro" id="IPR036188">
    <property type="entry name" value="FAD/NAD-bd_sf"/>
</dbReference>
<feature type="domain" description="Glycoside hydrolase family 3 N-terminal" evidence="7">
    <location>
        <begin position="453"/>
        <end position="719"/>
    </location>
</feature>
<organism evidence="9 10">
    <name type="scientific">Thraustotheca clavata</name>
    <dbReference type="NCBI Taxonomy" id="74557"/>
    <lineage>
        <taxon>Eukaryota</taxon>
        <taxon>Sar</taxon>
        <taxon>Stramenopiles</taxon>
        <taxon>Oomycota</taxon>
        <taxon>Saprolegniomycetes</taxon>
        <taxon>Saprolegniales</taxon>
        <taxon>Achlyaceae</taxon>
        <taxon>Thraustotheca</taxon>
    </lineage>
</organism>
<dbReference type="Proteomes" id="UP000243217">
    <property type="component" value="Unassembled WGS sequence"/>
</dbReference>
<dbReference type="InterPro" id="IPR036881">
    <property type="entry name" value="Glyco_hydro_3_C_sf"/>
</dbReference>
<dbReference type="Gene3D" id="3.50.50.60">
    <property type="entry name" value="FAD/NAD(P)-binding domain"/>
    <property type="match status" value="2"/>
</dbReference>
<evidence type="ECO:0000256" key="3">
    <source>
        <dbReference type="ARBA" id="ARBA00012744"/>
    </source>
</evidence>
<dbReference type="SUPFAM" id="SSF51905">
    <property type="entry name" value="FAD/NAD(P)-binding domain"/>
    <property type="match status" value="2"/>
</dbReference>
<dbReference type="GO" id="GO:0009251">
    <property type="term" value="P:glucan catabolic process"/>
    <property type="evidence" value="ECO:0007669"/>
    <property type="project" value="TreeGrafter"/>
</dbReference>
<accession>A0A1V9YVX0</accession>
<evidence type="ECO:0000259" key="8">
    <source>
        <dbReference type="Pfam" id="PF01915"/>
    </source>
</evidence>
<dbReference type="FunFam" id="3.20.20.300:FF:000007">
    <property type="entry name" value="Lysosomal beta glucosidase"/>
    <property type="match status" value="1"/>
</dbReference>
<dbReference type="InterPro" id="IPR013783">
    <property type="entry name" value="Ig-like_fold"/>
</dbReference>
<dbReference type="InterPro" id="IPR051915">
    <property type="entry name" value="Cellulose_Degrad_GH3"/>
</dbReference>
<protein>
    <recommendedName>
        <fullName evidence="3">beta-glucosidase</fullName>
        <ecNumber evidence="3">3.2.1.21</ecNumber>
    </recommendedName>
</protein>
<feature type="domain" description="Glycoside hydrolase family 3 C-terminal" evidence="8">
    <location>
        <begin position="757"/>
        <end position="982"/>
    </location>
</feature>
<evidence type="ECO:0000256" key="4">
    <source>
        <dbReference type="ARBA" id="ARBA00022729"/>
    </source>
</evidence>
<name>A0A1V9YVX0_9STRA</name>
<dbReference type="PANTHER" id="PTHR30620">
    <property type="entry name" value="PERIPLASMIC BETA-GLUCOSIDASE-RELATED"/>
    <property type="match status" value="1"/>
</dbReference>
<dbReference type="Gene3D" id="3.20.20.300">
    <property type="entry name" value="Glycoside hydrolase, family 3, N-terminal domain"/>
    <property type="match status" value="1"/>
</dbReference>
<dbReference type="AlphaFoldDB" id="A0A1V9YVX0"/>
<dbReference type="OrthoDB" id="416222at2759"/>
<dbReference type="EMBL" id="JNBS01002617">
    <property type="protein sequence ID" value="OQR89994.1"/>
    <property type="molecule type" value="Genomic_DNA"/>
</dbReference>
<dbReference type="InterPro" id="IPR036962">
    <property type="entry name" value="Glyco_hydro_3_N_sf"/>
</dbReference>
<evidence type="ECO:0000256" key="5">
    <source>
        <dbReference type="ARBA" id="ARBA00022801"/>
    </source>
</evidence>
<comment type="similarity">
    <text evidence="2">Belongs to the glycosyl hydrolase 3 family.</text>
</comment>
<dbReference type="PRINTS" id="PR00133">
    <property type="entry name" value="GLHYDRLASE3"/>
</dbReference>
<dbReference type="GO" id="GO:0008422">
    <property type="term" value="F:beta-glucosidase activity"/>
    <property type="evidence" value="ECO:0007669"/>
    <property type="project" value="UniProtKB-EC"/>
</dbReference>
<reference evidence="9 10" key="1">
    <citation type="journal article" date="2014" name="Genome Biol. Evol.">
        <title>The secreted proteins of Achlya hypogyna and Thraustotheca clavata identify the ancestral oomycete secretome and reveal gene acquisitions by horizontal gene transfer.</title>
        <authorList>
            <person name="Misner I."/>
            <person name="Blouin N."/>
            <person name="Leonard G."/>
            <person name="Richards T.A."/>
            <person name="Lane C.E."/>
        </authorList>
    </citation>
    <scope>NUCLEOTIDE SEQUENCE [LARGE SCALE GENOMIC DNA]</scope>
    <source>
        <strain evidence="9 10">ATCC 34112</strain>
    </source>
</reference>
<dbReference type="STRING" id="74557.A0A1V9YVX0"/>
<dbReference type="Gene3D" id="2.60.40.10">
    <property type="entry name" value="Immunoglobulins"/>
    <property type="match status" value="1"/>
</dbReference>
<keyword evidence="6" id="KW-0326">Glycosidase</keyword>
<dbReference type="InterPro" id="IPR002772">
    <property type="entry name" value="Glyco_hydro_3_C"/>
</dbReference>
<dbReference type="PANTHER" id="PTHR30620:SF16">
    <property type="entry name" value="LYSOSOMAL BETA GLUCOSIDASE"/>
    <property type="match status" value="1"/>
</dbReference>
<feature type="non-terminal residue" evidence="9">
    <location>
        <position position="1"/>
    </location>
</feature>
<evidence type="ECO:0000313" key="10">
    <source>
        <dbReference type="Proteomes" id="UP000243217"/>
    </source>
</evidence>